<keyword evidence="4" id="KW-0560">Oxidoreductase</keyword>
<accession>A0A059FWY5</accession>
<evidence type="ECO:0000256" key="1">
    <source>
        <dbReference type="ARBA" id="ARBA00003565"/>
    </source>
</evidence>
<evidence type="ECO:0000256" key="4">
    <source>
        <dbReference type="ARBA" id="ARBA00023002"/>
    </source>
</evidence>
<evidence type="ECO:0000256" key="7">
    <source>
        <dbReference type="SAM" id="SignalP"/>
    </source>
</evidence>
<dbReference type="Pfam" id="PF13462">
    <property type="entry name" value="Thioredoxin_4"/>
    <property type="match status" value="1"/>
</dbReference>
<gene>
    <name evidence="9" type="ORF">HHI_06962</name>
</gene>
<name>A0A059FWY5_9PROT</name>
<dbReference type="EMBL" id="ARYI01000005">
    <property type="protein sequence ID" value="KCZ94968.1"/>
    <property type="molecule type" value="Genomic_DNA"/>
</dbReference>
<dbReference type="InterPro" id="IPR036249">
    <property type="entry name" value="Thioredoxin-like_sf"/>
</dbReference>
<protein>
    <submittedName>
        <fullName evidence="9">DSBA-like thioredoxin domain-containing protein</fullName>
    </submittedName>
</protein>
<feature type="domain" description="Thioredoxin" evidence="8">
    <location>
        <begin position="28"/>
        <end position="220"/>
    </location>
</feature>
<evidence type="ECO:0000256" key="2">
    <source>
        <dbReference type="ARBA" id="ARBA00005791"/>
    </source>
</evidence>
<dbReference type="InterPro" id="IPR012336">
    <property type="entry name" value="Thioredoxin-like_fold"/>
</dbReference>
<reference evidence="9 10" key="1">
    <citation type="submission" date="2013-04" db="EMBL/GenBank/DDBJ databases">
        <title>Hyphomonas hirschiana VP5 Genome Sequencing.</title>
        <authorList>
            <person name="Lai Q."/>
            <person name="Shao Z."/>
        </authorList>
    </citation>
    <scope>NUCLEOTIDE SEQUENCE [LARGE SCALE GENOMIC DNA]</scope>
    <source>
        <strain evidence="9 10">VP5</strain>
    </source>
</reference>
<evidence type="ECO:0000256" key="3">
    <source>
        <dbReference type="ARBA" id="ARBA00022729"/>
    </source>
</evidence>
<dbReference type="PANTHER" id="PTHR13887">
    <property type="entry name" value="GLUTATHIONE S-TRANSFERASE KAPPA"/>
    <property type="match status" value="1"/>
</dbReference>
<dbReference type="GO" id="GO:0016491">
    <property type="term" value="F:oxidoreductase activity"/>
    <property type="evidence" value="ECO:0007669"/>
    <property type="project" value="UniProtKB-KW"/>
</dbReference>
<comment type="caution">
    <text evidence="9">The sequence shown here is derived from an EMBL/GenBank/DDBJ whole genome shotgun (WGS) entry which is preliminary data.</text>
</comment>
<dbReference type="Proteomes" id="UP000025061">
    <property type="component" value="Unassembled WGS sequence"/>
</dbReference>
<organism evidence="9 10">
    <name type="scientific">Hyphomonas hirschiana VP5</name>
    <dbReference type="NCBI Taxonomy" id="1280951"/>
    <lineage>
        <taxon>Bacteria</taxon>
        <taxon>Pseudomonadati</taxon>
        <taxon>Pseudomonadota</taxon>
        <taxon>Alphaproteobacteria</taxon>
        <taxon>Hyphomonadales</taxon>
        <taxon>Hyphomonadaceae</taxon>
        <taxon>Hyphomonas</taxon>
    </lineage>
</organism>
<evidence type="ECO:0000313" key="9">
    <source>
        <dbReference type="EMBL" id="KCZ94968.1"/>
    </source>
</evidence>
<feature type="chain" id="PRO_5001578370" evidence="7">
    <location>
        <begin position="20"/>
        <end position="225"/>
    </location>
</feature>
<evidence type="ECO:0000313" key="10">
    <source>
        <dbReference type="Proteomes" id="UP000025061"/>
    </source>
</evidence>
<keyword evidence="3 7" id="KW-0732">Signal</keyword>
<evidence type="ECO:0000256" key="6">
    <source>
        <dbReference type="ARBA" id="ARBA00023284"/>
    </source>
</evidence>
<keyword evidence="5" id="KW-1015">Disulfide bond</keyword>
<evidence type="ECO:0000256" key="5">
    <source>
        <dbReference type="ARBA" id="ARBA00023157"/>
    </source>
</evidence>
<dbReference type="SUPFAM" id="SSF52833">
    <property type="entry name" value="Thioredoxin-like"/>
    <property type="match status" value="1"/>
</dbReference>
<dbReference type="PROSITE" id="PS51352">
    <property type="entry name" value="THIOREDOXIN_2"/>
    <property type="match status" value="1"/>
</dbReference>
<comment type="similarity">
    <text evidence="2">Belongs to the thioredoxin family. DsbA subfamily.</text>
</comment>
<proteinExistence type="inferred from homology"/>
<comment type="function">
    <text evidence="1">May be required for disulfide bond formation in some proteins.</text>
</comment>
<dbReference type="Gene3D" id="3.40.30.10">
    <property type="entry name" value="Glutaredoxin"/>
    <property type="match status" value="1"/>
</dbReference>
<feature type="signal peptide" evidence="7">
    <location>
        <begin position="1"/>
        <end position="19"/>
    </location>
</feature>
<evidence type="ECO:0000259" key="8">
    <source>
        <dbReference type="PROSITE" id="PS51352"/>
    </source>
</evidence>
<dbReference type="AlphaFoldDB" id="A0A059FWY5"/>
<dbReference type="OrthoDB" id="8478320at2"/>
<dbReference type="PATRIC" id="fig|1280951.3.peg.1408"/>
<sequence length="225" mass="23980">MIMLTLSRRFAAVAFSALALVACGAAGDGAGTSGANPSEANADGELGHVLGQADAPLTIIEYASPTCPACKYFHDTVKPTIEEKYISTGKVKFVFREYPLNEIDVAAYAMARCAGDDKFFDVLDDLFENQEGIRYAAQNGVVKTTLGAIGQRHGIADTATFEACLSNSEIRQALADTYATSEKWGVEGTPTFIIDGVKHNFQGEYTTAEGFSKQIDAKLAELGAQ</sequence>
<keyword evidence="6" id="KW-0676">Redox-active center</keyword>
<dbReference type="InterPro" id="IPR013766">
    <property type="entry name" value="Thioredoxin_domain"/>
</dbReference>
<dbReference type="PANTHER" id="PTHR13887:SF14">
    <property type="entry name" value="DISULFIDE BOND FORMATION PROTEIN D"/>
    <property type="match status" value="1"/>
</dbReference>
<keyword evidence="10" id="KW-1185">Reference proteome</keyword>